<feature type="compositionally biased region" description="Pro residues" evidence="1">
    <location>
        <begin position="85"/>
        <end position="98"/>
    </location>
</feature>
<feature type="compositionally biased region" description="Basic and acidic residues" evidence="1">
    <location>
        <begin position="35"/>
        <end position="54"/>
    </location>
</feature>
<gene>
    <name evidence="2" type="ORF">Esi_0193_0061</name>
</gene>
<reference evidence="2 3" key="1">
    <citation type="journal article" date="2010" name="Nature">
        <title>The Ectocarpus genome and the independent evolution of multicellularity in brown algae.</title>
        <authorList>
            <person name="Cock J.M."/>
            <person name="Sterck L."/>
            <person name="Rouze P."/>
            <person name="Scornet D."/>
            <person name="Allen A.E."/>
            <person name="Amoutzias G."/>
            <person name="Anthouard V."/>
            <person name="Artiguenave F."/>
            <person name="Aury J.M."/>
            <person name="Badger J.H."/>
            <person name="Beszteri B."/>
            <person name="Billiau K."/>
            <person name="Bonnet E."/>
            <person name="Bothwell J.H."/>
            <person name="Bowler C."/>
            <person name="Boyen C."/>
            <person name="Brownlee C."/>
            <person name="Carrano C.J."/>
            <person name="Charrier B."/>
            <person name="Cho G.Y."/>
            <person name="Coelho S.M."/>
            <person name="Collen J."/>
            <person name="Corre E."/>
            <person name="Da Silva C."/>
            <person name="Delage L."/>
            <person name="Delaroque N."/>
            <person name="Dittami S.M."/>
            <person name="Doulbeau S."/>
            <person name="Elias M."/>
            <person name="Farnham G."/>
            <person name="Gachon C.M."/>
            <person name="Gschloessl B."/>
            <person name="Heesch S."/>
            <person name="Jabbari K."/>
            <person name="Jubin C."/>
            <person name="Kawai H."/>
            <person name="Kimura K."/>
            <person name="Kloareg B."/>
            <person name="Kupper F.C."/>
            <person name="Lang D."/>
            <person name="Le Bail A."/>
            <person name="Leblanc C."/>
            <person name="Lerouge P."/>
            <person name="Lohr M."/>
            <person name="Lopez P.J."/>
            <person name="Martens C."/>
            <person name="Maumus F."/>
            <person name="Michel G."/>
            <person name="Miranda-Saavedra D."/>
            <person name="Morales J."/>
            <person name="Moreau H."/>
            <person name="Motomura T."/>
            <person name="Nagasato C."/>
            <person name="Napoli C.A."/>
            <person name="Nelson D.R."/>
            <person name="Nyvall-Collen P."/>
            <person name="Peters A.F."/>
            <person name="Pommier C."/>
            <person name="Potin P."/>
            <person name="Poulain J."/>
            <person name="Quesneville H."/>
            <person name="Read B."/>
            <person name="Rensing S.A."/>
            <person name="Ritter A."/>
            <person name="Rousvoal S."/>
            <person name="Samanta M."/>
            <person name="Samson G."/>
            <person name="Schroeder D.C."/>
            <person name="Segurens B."/>
            <person name="Strittmatter M."/>
            <person name="Tonon T."/>
            <person name="Tregear J.W."/>
            <person name="Valentin K."/>
            <person name="von Dassow P."/>
            <person name="Yamagishi T."/>
            <person name="Van de Peer Y."/>
            <person name="Wincker P."/>
        </authorList>
    </citation>
    <scope>NUCLEOTIDE SEQUENCE [LARGE SCALE GENOMIC DNA]</scope>
    <source>
        <strain evidence="3">Ec32 / CCAP1310/4</strain>
    </source>
</reference>
<name>D7FPL1_ECTSI</name>
<sequence>MMTLEDQSEGATEWTREAALARYHHKRKRRPFVKAMRENDPNRKEQNKARERPRNGGKFQKKGKDFVSVKELQRAGDSRSVSGELPPPLARESTPPPTNIRSLNGRLSQEGDTAGAPGGGSGGGSGGSLYLLTPDQAAKLGFKERDNR</sequence>
<organism evidence="2 3">
    <name type="scientific">Ectocarpus siliculosus</name>
    <name type="common">Brown alga</name>
    <name type="synonym">Conferva siliculosa</name>
    <dbReference type="NCBI Taxonomy" id="2880"/>
    <lineage>
        <taxon>Eukaryota</taxon>
        <taxon>Sar</taxon>
        <taxon>Stramenopiles</taxon>
        <taxon>Ochrophyta</taxon>
        <taxon>PX clade</taxon>
        <taxon>Phaeophyceae</taxon>
        <taxon>Ectocarpales</taxon>
        <taxon>Ectocarpaceae</taxon>
        <taxon>Ectocarpus</taxon>
    </lineage>
</organism>
<evidence type="ECO:0008006" key="4">
    <source>
        <dbReference type="Google" id="ProtNLM"/>
    </source>
</evidence>
<dbReference type="AlphaFoldDB" id="D7FPL1"/>
<dbReference type="OrthoDB" id="10552039at2759"/>
<dbReference type="InParanoid" id="D7FPL1"/>
<evidence type="ECO:0000313" key="3">
    <source>
        <dbReference type="Proteomes" id="UP000002630"/>
    </source>
</evidence>
<evidence type="ECO:0000256" key="1">
    <source>
        <dbReference type="SAM" id="MobiDB-lite"/>
    </source>
</evidence>
<feature type="compositionally biased region" description="Polar residues" evidence="1">
    <location>
        <begin position="99"/>
        <end position="111"/>
    </location>
</feature>
<feature type="compositionally biased region" description="Basic residues" evidence="1">
    <location>
        <begin position="22"/>
        <end position="32"/>
    </location>
</feature>
<dbReference type="EMBL" id="FN649760">
    <property type="protein sequence ID" value="CBJ30468.1"/>
    <property type="molecule type" value="Genomic_DNA"/>
</dbReference>
<feature type="compositionally biased region" description="Gly residues" evidence="1">
    <location>
        <begin position="116"/>
        <end position="127"/>
    </location>
</feature>
<feature type="region of interest" description="Disordered" evidence="1">
    <location>
        <begin position="21"/>
        <end position="148"/>
    </location>
</feature>
<keyword evidence="3" id="KW-1185">Reference proteome</keyword>
<dbReference type="Proteomes" id="UP000002630">
    <property type="component" value="Unassembled WGS sequence"/>
</dbReference>
<proteinExistence type="predicted"/>
<accession>D7FPL1</accession>
<feature type="compositionally biased region" description="Basic and acidic residues" evidence="1">
    <location>
        <begin position="62"/>
        <end position="77"/>
    </location>
</feature>
<evidence type="ECO:0000313" key="2">
    <source>
        <dbReference type="EMBL" id="CBJ30468.1"/>
    </source>
</evidence>
<protein>
    <recommendedName>
        <fullName evidence="4">CCT domain-containing protein</fullName>
    </recommendedName>
</protein>